<dbReference type="PROSITE" id="PS00915">
    <property type="entry name" value="PI3_4_KINASE_1"/>
    <property type="match status" value="1"/>
</dbReference>
<reference evidence="11 12" key="1">
    <citation type="submission" date="2020-02" db="EMBL/GenBank/DDBJ databases">
        <authorList>
            <person name="Ferguson B K."/>
        </authorList>
    </citation>
    <scope>NUCLEOTIDE SEQUENCE [LARGE SCALE GENOMIC DNA]</scope>
</reference>
<protein>
    <recommendedName>
        <fullName evidence="7">Phosphatidylinositol 4-kinase beta</fullName>
        <ecNumber evidence="2">2.7.1.67</ecNumber>
    </recommendedName>
</protein>
<feature type="region of interest" description="Disordered" evidence="8">
    <location>
        <begin position="283"/>
        <end position="304"/>
    </location>
</feature>
<accession>A0A6H5J136</accession>
<name>A0A6H5J136_9HYME</name>
<dbReference type="InterPro" id="IPR015433">
    <property type="entry name" value="PI3/4_kinase"/>
</dbReference>
<feature type="region of interest" description="Disordered" evidence="8">
    <location>
        <begin position="394"/>
        <end position="492"/>
    </location>
</feature>
<evidence type="ECO:0000313" key="11">
    <source>
        <dbReference type="EMBL" id="CAB0044183.1"/>
    </source>
</evidence>
<feature type="domain" description="PI3K/PI4K catalytic" evidence="9">
    <location>
        <begin position="1068"/>
        <end position="1334"/>
    </location>
</feature>
<feature type="compositionally biased region" description="Acidic residues" evidence="8">
    <location>
        <begin position="984"/>
        <end position="994"/>
    </location>
</feature>
<evidence type="ECO:0000256" key="6">
    <source>
        <dbReference type="ARBA" id="ARBA00037860"/>
    </source>
</evidence>
<evidence type="ECO:0000313" key="12">
    <source>
        <dbReference type="Proteomes" id="UP000479190"/>
    </source>
</evidence>
<dbReference type="EMBL" id="CADCXV010001405">
    <property type="protein sequence ID" value="CAB0044183.1"/>
    <property type="molecule type" value="Genomic_DNA"/>
</dbReference>
<dbReference type="GO" id="GO:0005741">
    <property type="term" value="C:mitochondrial outer membrane"/>
    <property type="evidence" value="ECO:0007669"/>
    <property type="project" value="UniProtKB-SubCell"/>
</dbReference>
<feature type="compositionally biased region" description="Polar residues" evidence="8">
    <location>
        <begin position="941"/>
        <end position="969"/>
    </location>
</feature>
<keyword evidence="12" id="KW-1185">Reference proteome</keyword>
<dbReference type="Gene3D" id="1.10.1070.11">
    <property type="entry name" value="Phosphatidylinositol 3-/4-kinase, catalytic domain"/>
    <property type="match status" value="1"/>
</dbReference>
<dbReference type="GO" id="GO:0004430">
    <property type="term" value="F:1-phosphatidylinositol 4-kinase activity"/>
    <property type="evidence" value="ECO:0007669"/>
    <property type="project" value="UniProtKB-EC"/>
</dbReference>
<dbReference type="PROSITE" id="PS50290">
    <property type="entry name" value="PI3_4_KINASE_3"/>
    <property type="match status" value="1"/>
</dbReference>
<comment type="catalytic activity">
    <reaction evidence="5">
        <text>a 1,2-diacyl-sn-glycero-3-phospho-(1D-myo-inositol) + ATP = a 1,2-diacyl-sn-glycero-3-phospho-(1D-myo-inositol 4-phosphate) + ADP + H(+)</text>
        <dbReference type="Rhea" id="RHEA:19877"/>
        <dbReference type="ChEBI" id="CHEBI:15378"/>
        <dbReference type="ChEBI" id="CHEBI:30616"/>
        <dbReference type="ChEBI" id="CHEBI:57880"/>
        <dbReference type="ChEBI" id="CHEBI:58178"/>
        <dbReference type="ChEBI" id="CHEBI:456216"/>
        <dbReference type="EC" id="2.7.1.67"/>
    </reaction>
    <physiologicalReaction direction="left-to-right" evidence="5">
        <dbReference type="Rhea" id="RHEA:19878"/>
    </physiologicalReaction>
</comment>
<evidence type="ECO:0000256" key="2">
    <source>
        <dbReference type="ARBA" id="ARBA00012169"/>
    </source>
</evidence>
<dbReference type="InterPro" id="IPR057754">
    <property type="entry name" value="PI4-kinase_beta/PIK1_cat"/>
</dbReference>
<comment type="subcellular location">
    <subcellularLocation>
        <location evidence="1">Mitochondrion outer membrane</location>
        <topology evidence="1">Peripheral membrane protein</topology>
    </subcellularLocation>
    <subcellularLocation>
        <location evidence="6">Rough endoplasmic reticulum membrane</location>
        <topology evidence="6">Peripheral membrane protein</topology>
    </subcellularLocation>
</comment>
<evidence type="ECO:0000256" key="3">
    <source>
        <dbReference type="ARBA" id="ARBA00022679"/>
    </source>
</evidence>
<evidence type="ECO:0000256" key="7">
    <source>
        <dbReference type="ARBA" id="ARBA00039877"/>
    </source>
</evidence>
<dbReference type="CDD" id="cd05168">
    <property type="entry name" value="PI4Kc_III_beta"/>
    <property type="match status" value="1"/>
</dbReference>
<dbReference type="InterPro" id="IPR000403">
    <property type="entry name" value="PI3/4_kinase_cat_dom"/>
</dbReference>
<evidence type="ECO:0000259" key="9">
    <source>
        <dbReference type="PROSITE" id="PS50290"/>
    </source>
</evidence>
<dbReference type="InterPro" id="IPR001263">
    <property type="entry name" value="PI3K_accessory_dom"/>
</dbReference>
<evidence type="ECO:0000256" key="8">
    <source>
        <dbReference type="SAM" id="MobiDB-lite"/>
    </source>
</evidence>
<evidence type="ECO:0000256" key="5">
    <source>
        <dbReference type="ARBA" id="ARBA00036767"/>
    </source>
</evidence>
<dbReference type="OrthoDB" id="10264149at2759"/>
<dbReference type="SMART" id="SM00146">
    <property type="entry name" value="PI3Kc"/>
    <property type="match status" value="1"/>
</dbReference>
<proteinExistence type="predicted"/>
<dbReference type="GO" id="GO:0030867">
    <property type="term" value="C:rough endoplasmic reticulum membrane"/>
    <property type="evidence" value="ECO:0007669"/>
    <property type="project" value="UniProtKB-SubCell"/>
</dbReference>
<feature type="region of interest" description="Disordered" evidence="8">
    <location>
        <begin position="929"/>
        <end position="994"/>
    </location>
</feature>
<gene>
    <name evidence="11" type="ORF">TBRA_LOCUS15771</name>
</gene>
<dbReference type="GO" id="GO:0048015">
    <property type="term" value="P:phosphatidylinositol-mediated signaling"/>
    <property type="evidence" value="ECO:0007669"/>
    <property type="project" value="TreeGrafter"/>
</dbReference>
<evidence type="ECO:0000256" key="1">
    <source>
        <dbReference type="ARBA" id="ARBA00004450"/>
    </source>
</evidence>
<dbReference type="InterPro" id="IPR018936">
    <property type="entry name" value="PI3/4_kinase_CS"/>
</dbReference>
<dbReference type="InterPro" id="IPR049160">
    <property type="entry name" value="PI4KB-PIK1_PIK"/>
</dbReference>
<dbReference type="EC" id="2.7.1.67" evidence="2"/>
<evidence type="ECO:0000256" key="4">
    <source>
        <dbReference type="ARBA" id="ARBA00022777"/>
    </source>
</evidence>
<feature type="region of interest" description="Disordered" evidence="8">
    <location>
        <begin position="587"/>
        <end position="611"/>
    </location>
</feature>
<dbReference type="FunFam" id="1.10.1070.11:FF:000016">
    <property type="entry name" value="PIK1p Phosphatidylinositol 4-kinase"/>
    <property type="match status" value="1"/>
</dbReference>
<feature type="domain" description="PIK helical" evidence="10">
    <location>
        <begin position="533"/>
        <end position="727"/>
    </location>
</feature>
<feature type="compositionally biased region" description="Basic and acidic residues" evidence="8">
    <location>
        <begin position="474"/>
        <end position="485"/>
    </location>
</feature>
<dbReference type="Proteomes" id="UP000479190">
    <property type="component" value="Unassembled WGS sequence"/>
</dbReference>
<dbReference type="GO" id="GO:0046854">
    <property type="term" value="P:phosphatidylinositol phosphate biosynthetic process"/>
    <property type="evidence" value="ECO:0007669"/>
    <property type="project" value="InterPro"/>
</dbReference>
<dbReference type="SUPFAM" id="SSF56112">
    <property type="entry name" value="Protein kinase-like (PK-like)"/>
    <property type="match status" value="1"/>
</dbReference>
<dbReference type="InterPro" id="IPR011009">
    <property type="entry name" value="Kinase-like_dom_sf"/>
</dbReference>
<sequence>MRAIYQVHATEYNLSTSAASFILSKAWRVQASFMGPLSNGALLGFCTGRAGGYSASESPRSDSESESCAPPRLRVSLLRACALVCAYIVYYIPRPPSRPRSALCVCVCVYVYACAAADCARRELLLLRQCEKLVLFSLCAPAVRVAHVVGHICYIAIYAKAVSVARTTSARIIIRDTPTRLAIAPRAPYSRLALLPVPNACPRYDARAIIHHKNDFDVIQSRRNCRLIRRERWSLLKHRLTFEWLCYCRGRNHSLCRPFRVHDWSGADQAIRTMSEILAVQPPLPRSATSGGGSARIQHGPPPTTPINNGNFVAGAAANTTGTSTGTHLKRGKLSACNVPLVHGKQPQPGAARRLSTHQRNHSLDFRSMGILLPPVPQVTQAQVQTTMTLHHRNRSLDSALQRIPEVDVTPSPECESNPAGGPVSCSNHVNGPVPIKRSREREDLASLGSDDSGILCGSDSGSSDNANVNTRESSADHLHSRESLDSTLSHTGDTDVDVVDGDLSALSLAAPTTVAVASIHPKLIPGKALLNVFPKTTEQSQQQQQLEQSVPQQQRQLPEYQGTLDLVAVPATRDLAGAAMTLCCGTGQPEDEDKPKPKVKRQQETAQPKPSEGCLLRLFESQVFDMSMAISYLFNSKEPGVQSYLGNKLFSFPYAELDFYLPQLVLMYIQLHDVTEVLYPYLVHRCRLSVDFALKCAWLLDAYSSEAQLTSKKKSHGTKLKTFILSDGLRPKDNKRLPILQVPTVAALSAGQSLVSPNKKTHQRSQSDATGLFQSLRRNQPGKIKNKISLGDLSSGRAFDNGCTCFDSCQGVVNDLRGQKTDCVCNAPRLAPELEFIGALITIGKLLSTIPTKEGKTSRLIAELNLLNLNLPARVWVPLHSTVPHHIVRVPPQYAAVLNSKDKAPYIIYVEVLEVDDLYTSPVPTKIMGSSLRHTKSEENLTNGEQSSGQQNVPTEDTPQATTKQTPVRTGHGRNPDVMFNFIDDDPNDCWSQEDDEITQQYLQLKKSKDRDTISQMSQESSDSREPVFVPGDVKRRLNEIASAPNKTPFHHDPDDPSAAVLKEPWEQKQKRIKSSSPYGHLASWRLLAVIVKCGDDLRQELLASQLLMMLQKVWQEENIPLWLRPYRILCLSNDSGLIEPILNTVSLHQLKKLNCQMTLLQYFEQEYGPIDSEPFRIAQKNFVQSCAAYCLLSYLIQVKDRHNGNILLHSDGHLIHIDFGFILSTSPRNLGFETSPFKLTPEFVEVMGGKNSEMFDEFKSLMLKGFIAARKHLDKIVNLVEIMISGVQLPCFRNGGASTVQGLKNRFHLTLTEDQLRRHVDDLVESSLHSWSTKLYDRYQYFANGTL</sequence>
<dbReference type="Pfam" id="PF00454">
    <property type="entry name" value="PI3_PI4_kinase"/>
    <property type="match status" value="1"/>
</dbReference>
<dbReference type="InterPro" id="IPR036940">
    <property type="entry name" value="PI3/4_kinase_cat_sf"/>
</dbReference>
<dbReference type="Pfam" id="PF21245">
    <property type="entry name" value="PI4KB-PIK1_PIK"/>
    <property type="match status" value="1"/>
</dbReference>
<dbReference type="Gene3D" id="3.30.1010.10">
    <property type="entry name" value="Phosphatidylinositol 3-kinase Catalytic Subunit, Chain A, domain 4"/>
    <property type="match status" value="1"/>
</dbReference>
<keyword evidence="4" id="KW-0418">Kinase</keyword>
<dbReference type="PROSITE" id="PS51545">
    <property type="entry name" value="PIK_HELICAL"/>
    <property type="match status" value="1"/>
</dbReference>
<feature type="compositionally biased region" description="Polar residues" evidence="8">
    <location>
        <begin position="460"/>
        <end position="473"/>
    </location>
</feature>
<organism evidence="11 12">
    <name type="scientific">Trichogramma brassicae</name>
    <dbReference type="NCBI Taxonomy" id="86971"/>
    <lineage>
        <taxon>Eukaryota</taxon>
        <taxon>Metazoa</taxon>
        <taxon>Ecdysozoa</taxon>
        <taxon>Arthropoda</taxon>
        <taxon>Hexapoda</taxon>
        <taxon>Insecta</taxon>
        <taxon>Pterygota</taxon>
        <taxon>Neoptera</taxon>
        <taxon>Endopterygota</taxon>
        <taxon>Hymenoptera</taxon>
        <taxon>Apocrita</taxon>
        <taxon>Proctotrupomorpha</taxon>
        <taxon>Chalcidoidea</taxon>
        <taxon>Trichogrammatidae</taxon>
        <taxon>Trichogramma</taxon>
    </lineage>
</organism>
<dbReference type="PANTHER" id="PTHR10048">
    <property type="entry name" value="PHOSPHATIDYLINOSITOL KINASE"/>
    <property type="match status" value="1"/>
</dbReference>
<evidence type="ECO:0000259" key="10">
    <source>
        <dbReference type="PROSITE" id="PS51545"/>
    </source>
</evidence>
<dbReference type="PROSITE" id="PS00916">
    <property type="entry name" value="PI3_4_KINASE_2"/>
    <property type="match status" value="1"/>
</dbReference>
<feature type="region of interest" description="Disordered" evidence="8">
    <location>
        <begin position="1006"/>
        <end position="1031"/>
    </location>
</feature>
<keyword evidence="3" id="KW-0808">Transferase</keyword>
<dbReference type="PANTHER" id="PTHR10048:SF22">
    <property type="entry name" value="PHOSPHATIDYLINOSITOL 4-KINASE BETA"/>
    <property type="match status" value="1"/>
</dbReference>